<dbReference type="GO" id="GO:0005829">
    <property type="term" value="C:cytosol"/>
    <property type="evidence" value="ECO:0007669"/>
    <property type="project" value="TreeGrafter"/>
</dbReference>
<dbReference type="InterPro" id="IPR016162">
    <property type="entry name" value="Ald_DH_N"/>
</dbReference>
<evidence type="ECO:0000259" key="5">
    <source>
        <dbReference type="Pfam" id="PF00171"/>
    </source>
</evidence>
<sequence length="490" mass="52493">MNKHATDLKMLLKDPSLLETRAFVAGVWIHADDGATFDVVNPARGDVIAQVADLGRAEVRRAIAAAHDAMKGWSARTAKERAQIMRKWFDLMMENQDDLGKILTAEMGKPLAEAKGEIAYGASFIEWFGEEAKRIYGETIPGHQPDKRLSVLRQPIGVVGSITPWNFPNAMITRKCGPAIAAGCGFVGRPAAETPLSALALAVLAERAGLPKGLFSIVPSSKSSDIGKEFCENPLIRKLTFTGSTNVGRILLRQAADQVLKCSMELGGNAPFIVFDDADLDAAVEGAMASKFRNNGQTCVCANRIYVQAGVYDAFAEKLAAAVQKLKVGDGFGEGTTTGPLINASAVEKVQDHIKDVLDGGGHVLAGGQPMGGLFFEPTIVTGVTQDMKVATEETFGPLAPLFKFQTEDEAVTWANDTIFGLAAYFYARDIGRVTRVQEALEYGIVGVNTGIISTETAPFGGVKQSGLGREGSRHGIEDYLEMKYVCLSI</sequence>
<dbReference type="OrthoDB" id="9812625at2"/>
<comment type="similarity">
    <text evidence="1 4">Belongs to the aldehyde dehydrogenase family.</text>
</comment>
<dbReference type="NCBIfam" id="TIGR01780">
    <property type="entry name" value="SSADH"/>
    <property type="match status" value="1"/>
</dbReference>
<dbReference type="GO" id="GO:0009450">
    <property type="term" value="P:gamma-aminobutyric acid catabolic process"/>
    <property type="evidence" value="ECO:0007669"/>
    <property type="project" value="InterPro"/>
</dbReference>
<dbReference type="InterPro" id="IPR016160">
    <property type="entry name" value="Ald_DH_CS_CYS"/>
</dbReference>
<keyword evidence="7" id="KW-1185">Reference proteome</keyword>
<proteinExistence type="inferred from homology"/>
<dbReference type="Gene3D" id="3.40.309.10">
    <property type="entry name" value="Aldehyde Dehydrogenase, Chain A, domain 2"/>
    <property type="match status" value="1"/>
</dbReference>
<dbReference type="GO" id="GO:0004777">
    <property type="term" value="F:succinate-semialdehyde dehydrogenase (NAD+) activity"/>
    <property type="evidence" value="ECO:0007669"/>
    <property type="project" value="TreeGrafter"/>
</dbReference>
<evidence type="ECO:0000256" key="1">
    <source>
        <dbReference type="ARBA" id="ARBA00009986"/>
    </source>
</evidence>
<evidence type="ECO:0000256" key="3">
    <source>
        <dbReference type="PROSITE-ProRule" id="PRU10007"/>
    </source>
</evidence>
<dbReference type="InterPro" id="IPR015590">
    <property type="entry name" value="Aldehyde_DH_dom"/>
</dbReference>
<keyword evidence="2 4" id="KW-0560">Oxidoreductase</keyword>
<dbReference type="InterPro" id="IPR029510">
    <property type="entry name" value="Ald_DH_CS_GLU"/>
</dbReference>
<dbReference type="InterPro" id="IPR050740">
    <property type="entry name" value="Aldehyde_DH_Superfamily"/>
</dbReference>
<name>A0A521AV31_9RHOB</name>
<dbReference type="Gene3D" id="3.40.605.10">
    <property type="entry name" value="Aldehyde Dehydrogenase, Chain A, domain 1"/>
    <property type="match status" value="1"/>
</dbReference>
<dbReference type="RefSeq" id="WP_142661492.1">
    <property type="nucleotide sequence ID" value="NZ_FXTK01000001.1"/>
</dbReference>
<dbReference type="AlphaFoldDB" id="A0A521AV31"/>
<feature type="active site" evidence="3">
    <location>
        <position position="265"/>
    </location>
</feature>
<dbReference type="PROSITE" id="PS00070">
    <property type="entry name" value="ALDEHYDE_DEHYDR_CYS"/>
    <property type="match status" value="1"/>
</dbReference>
<evidence type="ECO:0000256" key="4">
    <source>
        <dbReference type="RuleBase" id="RU003345"/>
    </source>
</evidence>
<dbReference type="InterPro" id="IPR016163">
    <property type="entry name" value="Ald_DH_C"/>
</dbReference>
<dbReference type="SUPFAM" id="SSF53720">
    <property type="entry name" value="ALDH-like"/>
    <property type="match status" value="1"/>
</dbReference>
<accession>A0A521AV31</accession>
<dbReference type="InterPro" id="IPR016161">
    <property type="entry name" value="Ald_DH/histidinol_DH"/>
</dbReference>
<evidence type="ECO:0000313" key="6">
    <source>
        <dbReference type="EMBL" id="SMO38693.1"/>
    </source>
</evidence>
<dbReference type="PANTHER" id="PTHR43353:SF5">
    <property type="entry name" value="SUCCINATE-SEMIALDEHYDE DEHYDROGENASE, MITOCHONDRIAL"/>
    <property type="match status" value="1"/>
</dbReference>
<dbReference type="Proteomes" id="UP000319014">
    <property type="component" value="Unassembled WGS sequence"/>
</dbReference>
<evidence type="ECO:0000313" key="7">
    <source>
        <dbReference type="Proteomes" id="UP000319014"/>
    </source>
</evidence>
<evidence type="ECO:0000256" key="2">
    <source>
        <dbReference type="ARBA" id="ARBA00023002"/>
    </source>
</evidence>
<dbReference type="InterPro" id="IPR010102">
    <property type="entry name" value="Succ_semiAld_DH"/>
</dbReference>
<dbReference type="FunFam" id="3.40.605.10:FF:000005">
    <property type="entry name" value="Succinate-semialdehyde dehydrogenase I"/>
    <property type="match status" value="1"/>
</dbReference>
<gene>
    <name evidence="6" type="ORF">SAMN06265221_101400</name>
</gene>
<protein>
    <submittedName>
        <fullName evidence="6">Succinate semialdehyde dehydrogenase</fullName>
    </submittedName>
</protein>
<dbReference type="Pfam" id="PF00171">
    <property type="entry name" value="Aldedh"/>
    <property type="match status" value="1"/>
</dbReference>
<dbReference type="CDD" id="cd07103">
    <property type="entry name" value="ALDH_F5_SSADH_GabD"/>
    <property type="match status" value="1"/>
</dbReference>
<reference evidence="6 7" key="1">
    <citation type="submission" date="2017-05" db="EMBL/GenBank/DDBJ databases">
        <authorList>
            <person name="Varghese N."/>
            <person name="Submissions S."/>
        </authorList>
    </citation>
    <scope>NUCLEOTIDE SEQUENCE [LARGE SCALE GENOMIC DNA]</scope>
    <source>
        <strain evidence="6 7">DSM 100094</strain>
    </source>
</reference>
<dbReference type="PROSITE" id="PS00687">
    <property type="entry name" value="ALDEHYDE_DEHYDR_GLU"/>
    <property type="match status" value="1"/>
</dbReference>
<dbReference type="FunFam" id="3.40.309.10:FF:000004">
    <property type="entry name" value="Succinate-semialdehyde dehydrogenase I"/>
    <property type="match status" value="1"/>
</dbReference>
<feature type="domain" description="Aldehyde dehydrogenase" evidence="5">
    <location>
        <begin position="28"/>
        <end position="486"/>
    </location>
</feature>
<dbReference type="PANTHER" id="PTHR43353">
    <property type="entry name" value="SUCCINATE-SEMIALDEHYDE DEHYDROGENASE, MITOCHONDRIAL"/>
    <property type="match status" value="1"/>
</dbReference>
<organism evidence="6 7">
    <name type="scientific">Paracoccus laeviglucosivorans</name>
    <dbReference type="NCBI Taxonomy" id="1197861"/>
    <lineage>
        <taxon>Bacteria</taxon>
        <taxon>Pseudomonadati</taxon>
        <taxon>Pseudomonadota</taxon>
        <taxon>Alphaproteobacteria</taxon>
        <taxon>Rhodobacterales</taxon>
        <taxon>Paracoccaceae</taxon>
        <taxon>Paracoccus</taxon>
    </lineage>
</organism>
<dbReference type="EMBL" id="FXTK01000001">
    <property type="protein sequence ID" value="SMO38693.1"/>
    <property type="molecule type" value="Genomic_DNA"/>
</dbReference>